<feature type="domain" description="VOC" evidence="1">
    <location>
        <begin position="5"/>
        <end position="125"/>
    </location>
</feature>
<sequence>MFIDHIDHIVMTCFDLEATKRFYTEILELKLEVFGENRFALRFGNQKINLHQYGKEYDPKAHLPVPGSLDLCFISKLPIDEVITHLKKNNCPIVEGPVERTGAKGKIRSVYVRDPDLNLIEISEYLQ</sequence>
<evidence type="ECO:0000313" key="3">
    <source>
        <dbReference type="Proteomes" id="UP000187344"/>
    </source>
</evidence>
<dbReference type="GO" id="GO:0051213">
    <property type="term" value="F:dioxygenase activity"/>
    <property type="evidence" value="ECO:0007669"/>
    <property type="project" value="UniProtKB-KW"/>
</dbReference>
<evidence type="ECO:0000259" key="1">
    <source>
        <dbReference type="PROSITE" id="PS51819"/>
    </source>
</evidence>
<evidence type="ECO:0000313" key="2">
    <source>
        <dbReference type="EMBL" id="OLY43030.1"/>
    </source>
</evidence>
<proteinExistence type="predicted"/>
<dbReference type="Pfam" id="PF00903">
    <property type="entry name" value="Glyoxalase"/>
    <property type="match status" value="1"/>
</dbReference>
<accession>A0A1R0F7U1</accession>
<dbReference type="InterPro" id="IPR029068">
    <property type="entry name" value="Glyas_Bleomycin-R_OHBP_Dase"/>
</dbReference>
<dbReference type="PANTHER" id="PTHR21366">
    <property type="entry name" value="GLYOXALASE FAMILY PROTEIN"/>
    <property type="match status" value="1"/>
</dbReference>
<dbReference type="InterPro" id="IPR004360">
    <property type="entry name" value="Glyas_Fos-R_dOase_dom"/>
</dbReference>
<dbReference type="Gene3D" id="3.10.180.10">
    <property type="entry name" value="2,3-Dihydroxybiphenyl 1,2-Dioxygenase, domain 1"/>
    <property type="match status" value="1"/>
</dbReference>
<keyword evidence="3" id="KW-1185">Reference proteome</keyword>
<dbReference type="InterPro" id="IPR050383">
    <property type="entry name" value="GlyoxalaseI/FosfomycinResist"/>
</dbReference>
<name>A0A1R0F7U1_9HYPH</name>
<keyword evidence="2" id="KW-0223">Dioxygenase</keyword>
<reference evidence="2 3" key="1">
    <citation type="submission" date="2016-12" db="EMBL/GenBank/DDBJ databases">
        <title>Comparative genomics of Bartonella apis.</title>
        <authorList>
            <person name="Engel P."/>
        </authorList>
    </citation>
    <scope>NUCLEOTIDE SEQUENCE [LARGE SCALE GENOMIC DNA]</scope>
    <source>
        <strain evidence="2 3">PEB0149</strain>
    </source>
</reference>
<dbReference type="CDD" id="cd07253">
    <property type="entry name" value="GLOD5"/>
    <property type="match status" value="1"/>
</dbReference>
<keyword evidence="2" id="KW-0560">Oxidoreductase</keyword>
<dbReference type="SUPFAM" id="SSF54593">
    <property type="entry name" value="Glyoxalase/Bleomycin resistance protein/Dihydroxybiphenyl dioxygenase"/>
    <property type="match status" value="1"/>
</dbReference>
<dbReference type="AlphaFoldDB" id="A0A1R0F7U1"/>
<dbReference type="PANTHER" id="PTHR21366:SF14">
    <property type="entry name" value="GLYOXALASE DOMAIN-CONTAINING PROTEIN 5"/>
    <property type="match status" value="1"/>
</dbReference>
<dbReference type="PROSITE" id="PS51819">
    <property type="entry name" value="VOC"/>
    <property type="match status" value="1"/>
</dbReference>
<dbReference type="Proteomes" id="UP000187344">
    <property type="component" value="Unassembled WGS sequence"/>
</dbReference>
<organism evidence="2 3">
    <name type="scientific">Bartonella apis</name>
    <dbReference type="NCBI Taxonomy" id="1686310"/>
    <lineage>
        <taxon>Bacteria</taxon>
        <taxon>Pseudomonadati</taxon>
        <taxon>Pseudomonadota</taxon>
        <taxon>Alphaproteobacteria</taxon>
        <taxon>Hyphomicrobiales</taxon>
        <taxon>Bartonellaceae</taxon>
        <taxon>Bartonella</taxon>
    </lineage>
</organism>
<protein>
    <submittedName>
        <fullName evidence="2">Catechol 2,3-dioxygenase</fullName>
    </submittedName>
</protein>
<gene>
    <name evidence="2" type="ORF">PEB0149_004480</name>
</gene>
<dbReference type="InterPro" id="IPR037523">
    <property type="entry name" value="VOC_core"/>
</dbReference>
<dbReference type="EMBL" id="LXYT01000003">
    <property type="protein sequence ID" value="OLY43030.1"/>
    <property type="molecule type" value="Genomic_DNA"/>
</dbReference>
<comment type="caution">
    <text evidence="2">The sequence shown here is derived from an EMBL/GenBank/DDBJ whole genome shotgun (WGS) entry which is preliminary data.</text>
</comment>